<dbReference type="InterPro" id="IPR046353">
    <property type="entry name" value="CBS_C"/>
</dbReference>
<dbReference type="SUPFAM" id="SSF54631">
    <property type="entry name" value="CBS-domain pair"/>
    <property type="match status" value="1"/>
</dbReference>
<dbReference type="CDD" id="cd04608">
    <property type="entry name" value="CBS_pair_CBS"/>
    <property type="match status" value="1"/>
</dbReference>
<comment type="similarity">
    <text evidence="2">Belongs to the cysteine synthase/cystathionine beta-synthase family.</text>
</comment>
<dbReference type="InterPro" id="IPR036052">
    <property type="entry name" value="TrpB-like_PALP_sf"/>
</dbReference>
<dbReference type="SMART" id="SM00116">
    <property type="entry name" value="CBS"/>
    <property type="match status" value="2"/>
</dbReference>
<evidence type="ECO:0000259" key="5">
    <source>
        <dbReference type="PROSITE" id="PS51371"/>
    </source>
</evidence>
<dbReference type="Gene3D" id="3.40.50.1100">
    <property type="match status" value="2"/>
</dbReference>
<evidence type="ECO:0000256" key="2">
    <source>
        <dbReference type="ARBA" id="ARBA00007103"/>
    </source>
</evidence>
<evidence type="ECO:0000256" key="1">
    <source>
        <dbReference type="ARBA" id="ARBA00001933"/>
    </source>
</evidence>
<dbReference type="FunFam" id="3.40.50.1100:FF:000003">
    <property type="entry name" value="Cystathionine beta-synthase"/>
    <property type="match status" value="1"/>
</dbReference>
<dbReference type="Proteomes" id="UP000256345">
    <property type="component" value="Unassembled WGS sequence"/>
</dbReference>
<dbReference type="InterPro" id="IPR001216">
    <property type="entry name" value="P-phosphate_BS"/>
</dbReference>
<dbReference type="Pfam" id="PF00291">
    <property type="entry name" value="PALP"/>
    <property type="match status" value="1"/>
</dbReference>
<evidence type="ECO:0000256" key="3">
    <source>
        <dbReference type="ARBA" id="ARBA00022898"/>
    </source>
</evidence>
<keyword evidence="4" id="KW-0129">CBS domain</keyword>
<dbReference type="GO" id="GO:0016765">
    <property type="term" value="F:transferase activity, transferring alkyl or aryl (other than methyl) groups"/>
    <property type="evidence" value="ECO:0007669"/>
    <property type="project" value="UniProtKB-ARBA"/>
</dbReference>
<keyword evidence="3" id="KW-0663">Pyridoxal phosphate</keyword>
<dbReference type="RefSeq" id="WP_047860618.1">
    <property type="nucleotide sequence ID" value="NZ_CP011509.1"/>
</dbReference>
<feature type="domain" description="CBS" evidence="5">
    <location>
        <begin position="342"/>
        <end position="398"/>
    </location>
</feature>
<dbReference type="Pfam" id="PF00571">
    <property type="entry name" value="CBS"/>
    <property type="match status" value="2"/>
</dbReference>
<dbReference type="InterPro" id="IPR046342">
    <property type="entry name" value="CBS_dom_sf"/>
</dbReference>
<reference evidence="6 8" key="1">
    <citation type="submission" date="2015-05" db="EMBL/GenBank/DDBJ databases">
        <title>Genome assembly of Archangium gephyra DSM 2261.</title>
        <authorList>
            <person name="Sharma G."/>
            <person name="Subramanian S."/>
        </authorList>
    </citation>
    <scope>NUCLEOTIDE SEQUENCE [LARGE SCALE GENOMIC DNA]</scope>
    <source>
        <strain evidence="6 8">DSM 2261</strain>
    </source>
</reference>
<dbReference type="CDD" id="cd01561">
    <property type="entry name" value="CBS_like"/>
    <property type="match status" value="1"/>
</dbReference>
<dbReference type="GO" id="GO:0006535">
    <property type="term" value="P:cysteine biosynthetic process from serine"/>
    <property type="evidence" value="ECO:0007669"/>
    <property type="project" value="InterPro"/>
</dbReference>
<protein>
    <submittedName>
        <fullName evidence="6">Cystathionine beta-synthase</fullName>
    </submittedName>
</protein>
<proteinExistence type="inferred from homology"/>
<sequence>MRSAPLPTDLIGLIGNTPMVKVTQLDTGPCELYLKLESHNPGGSIKDRIGLSMISAAEQAGQLGAHQKHLVEATAGNTGLGLALVAAQKGYRLTLVIPDKMSQEKVLHLKSLGAEVVMTRSDVEKGHPDYYQDMAERIARELGGFYVNQFANPANPLAHETTTGPEIAAQLGNRLDAMVCGVGSGGTIAGLSRYFAKAIPGCEMVLADPEGSVLAEYVQTGKMGKAGSWVVEGIGEDFLPPNADLTRVKKAYTISDKESLDTARMVLKKAGILAGSSSGTLIAAALRYCREQTTPKRVCTFVCDSGNKYLSKMFNDFWMADQGFLPRQAHGDLRDVITRRYAERAVVTLSPSDTLLVAYGRMKLYEVSQLPVLEGSKVVGMIDESDLLLAAIDDETRLRLPVRDIMTTRLQTVDVRTPVRELLPLLDKGFVPIVVEGEEFIGLITRIDLLNHLRRKLR</sequence>
<accession>A0AAC8TK69</accession>
<dbReference type="PROSITE" id="PS51371">
    <property type="entry name" value="CBS"/>
    <property type="match status" value="1"/>
</dbReference>
<dbReference type="FunFam" id="3.40.50.1100:FF:000118">
    <property type="entry name" value="Related to CYS4-cystathionine beta-synthase"/>
    <property type="match status" value="1"/>
</dbReference>
<keyword evidence="9" id="KW-1185">Reference proteome</keyword>
<gene>
    <name evidence="6" type="ORF">AA314_09277</name>
    <name evidence="7" type="ORF">ATI61_107103</name>
</gene>
<dbReference type="InterPro" id="IPR001926">
    <property type="entry name" value="TrpB-like_PALP"/>
</dbReference>
<dbReference type="InterPro" id="IPR000644">
    <property type="entry name" value="CBS_dom"/>
</dbReference>
<evidence type="ECO:0000256" key="4">
    <source>
        <dbReference type="PROSITE-ProRule" id="PRU00703"/>
    </source>
</evidence>
<dbReference type="EMBL" id="QUMU01000007">
    <property type="protein sequence ID" value="REG29407.1"/>
    <property type="molecule type" value="Genomic_DNA"/>
</dbReference>
<evidence type="ECO:0000313" key="9">
    <source>
        <dbReference type="Proteomes" id="UP000256345"/>
    </source>
</evidence>
<name>A0AAC8TK69_9BACT</name>
<dbReference type="Proteomes" id="UP000035579">
    <property type="component" value="Chromosome"/>
</dbReference>
<dbReference type="Gene3D" id="3.10.580.10">
    <property type="entry name" value="CBS-domain"/>
    <property type="match status" value="1"/>
</dbReference>
<dbReference type="InterPro" id="IPR050214">
    <property type="entry name" value="Cys_Synth/Cystath_Beta-Synth"/>
</dbReference>
<evidence type="ECO:0000313" key="8">
    <source>
        <dbReference type="Proteomes" id="UP000035579"/>
    </source>
</evidence>
<organism evidence="6 8">
    <name type="scientific">Archangium gephyra</name>
    <dbReference type="NCBI Taxonomy" id="48"/>
    <lineage>
        <taxon>Bacteria</taxon>
        <taxon>Pseudomonadati</taxon>
        <taxon>Myxococcota</taxon>
        <taxon>Myxococcia</taxon>
        <taxon>Myxococcales</taxon>
        <taxon>Cystobacterineae</taxon>
        <taxon>Archangiaceae</taxon>
        <taxon>Archangium</taxon>
    </lineage>
</organism>
<evidence type="ECO:0000313" key="6">
    <source>
        <dbReference type="EMBL" id="AKJ07651.1"/>
    </source>
</evidence>
<dbReference type="KEGG" id="age:AA314_09277"/>
<dbReference type="PROSITE" id="PS00901">
    <property type="entry name" value="CYS_SYNTHASE"/>
    <property type="match status" value="1"/>
</dbReference>
<evidence type="ECO:0000313" key="7">
    <source>
        <dbReference type="EMBL" id="REG29407.1"/>
    </source>
</evidence>
<reference evidence="7 9" key="2">
    <citation type="submission" date="2018-08" db="EMBL/GenBank/DDBJ databases">
        <title>Genomic Encyclopedia of Archaeal and Bacterial Type Strains, Phase II (KMG-II): from individual species to whole genera.</title>
        <authorList>
            <person name="Goeker M."/>
        </authorList>
    </citation>
    <scope>NUCLEOTIDE SEQUENCE [LARGE SCALE GENOMIC DNA]</scope>
    <source>
        <strain evidence="7 9">DSM 2261</strain>
    </source>
</reference>
<dbReference type="AlphaFoldDB" id="A0AAC8TK69"/>
<dbReference type="SUPFAM" id="SSF53686">
    <property type="entry name" value="Tryptophan synthase beta subunit-like PLP-dependent enzymes"/>
    <property type="match status" value="1"/>
</dbReference>
<dbReference type="EMBL" id="CP011509">
    <property type="protein sequence ID" value="AKJ07651.1"/>
    <property type="molecule type" value="Genomic_DNA"/>
</dbReference>
<dbReference type="PANTHER" id="PTHR10314">
    <property type="entry name" value="CYSTATHIONINE BETA-SYNTHASE"/>
    <property type="match status" value="1"/>
</dbReference>
<comment type="cofactor">
    <cofactor evidence="1">
        <name>pyridoxal 5'-phosphate</name>
        <dbReference type="ChEBI" id="CHEBI:597326"/>
    </cofactor>
</comment>